<gene>
    <name evidence="2" type="ORF">I553_0647</name>
</gene>
<dbReference type="Gene3D" id="3.30.9.30">
    <property type="match status" value="1"/>
</dbReference>
<evidence type="ECO:0000313" key="2">
    <source>
        <dbReference type="EMBL" id="EUA06585.1"/>
    </source>
</evidence>
<feature type="region of interest" description="Disordered" evidence="1">
    <location>
        <begin position="1"/>
        <end position="35"/>
    </location>
</feature>
<dbReference type="AlphaFoldDB" id="X7YJK9"/>
<comment type="caution">
    <text evidence="2">The sequence shown here is derived from an EMBL/GenBank/DDBJ whole genome shotgun (WGS) entry which is preliminary data.</text>
</comment>
<accession>X7YJK9</accession>
<proteinExistence type="predicted"/>
<sequence length="160" mass="18927">MQRACRRGTQHRHRSSDRVRRRQLGRRRRADRRGRSALRGARIRWRTTRQATGWCSWQGLATLPEIADKHVALMMIGEHANLGLWPAGGWALQWWFDLPWSPECVRPQRPLDMIRSNFTGWADCVDELLATLTDEDLARRRSRIFGTRFRVRPRRCDVAR</sequence>
<organism evidence="2">
    <name type="scientific">Mycobacterium xenopi 4042</name>
    <dbReference type="NCBI Taxonomy" id="1299334"/>
    <lineage>
        <taxon>Bacteria</taxon>
        <taxon>Bacillati</taxon>
        <taxon>Actinomycetota</taxon>
        <taxon>Actinomycetes</taxon>
        <taxon>Mycobacteriales</taxon>
        <taxon>Mycobacteriaceae</taxon>
        <taxon>Mycobacterium</taxon>
    </lineage>
</organism>
<protein>
    <submittedName>
        <fullName evidence="2">Uncharacterized protein</fullName>
    </submittedName>
</protein>
<dbReference type="EMBL" id="JAOB01000093">
    <property type="protein sequence ID" value="EUA06585.1"/>
    <property type="molecule type" value="Genomic_DNA"/>
</dbReference>
<dbReference type="PATRIC" id="fig|1299334.3.peg.10225"/>
<name>X7YJK9_MYCXE</name>
<evidence type="ECO:0000256" key="1">
    <source>
        <dbReference type="SAM" id="MobiDB-lite"/>
    </source>
</evidence>
<reference evidence="2" key="1">
    <citation type="submission" date="2014-01" db="EMBL/GenBank/DDBJ databases">
        <authorList>
            <person name="Brown-Elliot B."/>
            <person name="Wallace R."/>
            <person name="Lenaerts A."/>
            <person name="Ordway D."/>
            <person name="DeGroote M.A."/>
            <person name="Parker T."/>
            <person name="Sizemore C."/>
            <person name="Tallon L.J."/>
            <person name="Sadzewicz L.K."/>
            <person name="Sengamalay N."/>
            <person name="Fraser C.M."/>
            <person name="Hine E."/>
            <person name="Shefchek K.A."/>
            <person name="Das S.P."/>
            <person name="Tettelin H."/>
        </authorList>
    </citation>
    <scope>NUCLEOTIDE SEQUENCE [LARGE SCALE GENOMIC DNA]</scope>
    <source>
        <strain evidence="2">4042</strain>
    </source>
</reference>